<dbReference type="Proteomes" id="UP000192247">
    <property type="component" value="Unassembled WGS sequence"/>
</dbReference>
<reference evidence="3 4" key="1">
    <citation type="journal article" date="2017" name="Gigascience">
        <title>Draft genome of the honey bee ectoparasitic mite, Tropilaelaps mercedesae, is shaped by the parasitic life history.</title>
        <authorList>
            <person name="Dong X."/>
            <person name="Armstrong S.D."/>
            <person name="Xia D."/>
            <person name="Makepeace B.L."/>
            <person name="Darby A.C."/>
            <person name="Kadowaki T."/>
        </authorList>
    </citation>
    <scope>NUCLEOTIDE SEQUENCE [LARGE SCALE GENOMIC DNA]</scope>
    <source>
        <strain evidence="3">Wuxi-XJTLU</strain>
    </source>
</reference>
<evidence type="ECO:0000313" key="3">
    <source>
        <dbReference type="EMBL" id="OQR71818.1"/>
    </source>
</evidence>
<evidence type="ECO:0000256" key="1">
    <source>
        <dbReference type="ARBA" id="ARBA00008563"/>
    </source>
</evidence>
<dbReference type="PANTHER" id="PTHR21349">
    <property type="entry name" value="50S RIBOSOMAL PROTEIN L21"/>
    <property type="match status" value="1"/>
</dbReference>
<protein>
    <recommendedName>
        <fullName evidence="2">Large ribosomal subunit protein bL21m</fullName>
    </recommendedName>
</protein>
<dbReference type="Pfam" id="PF00829">
    <property type="entry name" value="Ribosomal_L21p"/>
    <property type="match status" value="1"/>
</dbReference>
<keyword evidence="3" id="KW-0687">Ribonucleoprotein</keyword>
<accession>A0A1V9XEN0</accession>
<keyword evidence="4" id="KW-1185">Reference proteome</keyword>
<dbReference type="GO" id="GO:0005762">
    <property type="term" value="C:mitochondrial large ribosomal subunit"/>
    <property type="evidence" value="ECO:0007669"/>
    <property type="project" value="TreeGrafter"/>
</dbReference>
<dbReference type="AlphaFoldDB" id="A0A1V9XEN0"/>
<evidence type="ECO:0000313" key="4">
    <source>
        <dbReference type="Proteomes" id="UP000192247"/>
    </source>
</evidence>
<sequence>MLRCFVASTKAVLNAIYKNDRNNRLLVSTKALATKATNVQTIPVHRGQIVDGLRDYRVVDEILGLVNRQIVEDSHSRLFAVVFINGKQFKVTAEDMISLQCHLPLELGETIVLEKVMLVGGTDFTIIGRPLIDKNVVRVLATVVEKTLNFEYRRFFHVKRTRLHRSYFFRDPYMVLRINGVQLLKNIEA</sequence>
<evidence type="ECO:0000256" key="2">
    <source>
        <dbReference type="ARBA" id="ARBA00044129"/>
    </source>
</evidence>
<comment type="similarity">
    <text evidence="1">Belongs to the bacterial ribosomal protein bL21 family.</text>
</comment>
<keyword evidence="3" id="KW-0689">Ribosomal protein</keyword>
<dbReference type="InterPro" id="IPR036164">
    <property type="entry name" value="bL21-like_sf"/>
</dbReference>
<dbReference type="InParanoid" id="A0A1V9XEN0"/>
<dbReference type="FunCoup" id="A0A1V9XEN0">
    <property type="interactions" value="399"/>
</dbReference>
<name>A0A1V9XEN0_9ACAR</name>
<dbReference type="EMBL" id="MNPL01013430">
    <property type="protein sequence ID" value="OQR71818.1"/>
    <property type="molecule type" value="Genomic_DNA"/>
</dbReference>
<organism evidence="3 4">
    <name type="scientific">Tropilaelaps mercedesae</name>
    <dbReference type="NCBI Taxonomy" id="418985"/>
    <lineage>
        <taxon>Eukaryota</taxon>
        <taxon>Metazoa</taxon>
        <taxon>Ecdysozoa</taxon>
        <taxon>Arthropoda</taxon>
        <taxon>Chelicerata</taxon>
        <taxon>Arachnida</taxon>
        <taxon>Acari</taxon>
        <taxon>Parasitiformes</taxon>
        <taxon>Mesostigmata</taxon>
        <taxon>Gamasina</taxon>
        <taxon>Dermanyssoidea</taxon>
        <taxon>Laelapidae</taxon>
        <taxon>Tropilaelaps</taxon>
    </lineage>
</organism>
<dbReference type="SUPFAM" id="SSF141091">
    <property type="entry name" value="L21p-like"/>
    <property type="match status" value="1"/>
</dbReference>
<dbReference type="PANTHER" id="PTHR21349:SF0">
    <property type="entry name" value="LARGE RIBOSOMAL SUBUNIT PROTEIN BL21M"/>
    <property type="match status" value="1"/>
</dbReference>
<proteinExistence type="inferred from homology"/>
<comment type="caution">
    <text evidence="3">The sequence shown here is derived from an EMBL/GenBank/DDBJ whole genome shotgun (WGS) entry which is preliminary data.</text>
</comment>
<dbReference type="GO" id="GO:0003735">
    <property type="term" value="F:structural constituent of ribosome"/>
    <property type="evidence" value="ECO:0007669"/>
    <property type="project" value="TreeGrafter"/>
</dbReference>
<gene>
    <name evidence="3" type="ORF">BIW11_01427</name>
</gene>
<dbReference type="InterPro" id="IPR028909">
    <property type="entry name" value="bL21-like"/>
</dbReference>
<dbReference type="OrthoDB" id="5994at2759"/>
<dbReference type="STRING" id="418985.A0A1V9XEN0"/>